<comment type="caution">
    <text evidence="1">The sequence shown here is derived from an EMBL/GenBank/DDBJ whole genome shotgun (WGS) entry which is preliminary data.</text>
</comment>
<evidence type="ECO:0000313" key="2">
    <source>
        <dbReference type="Proteomes" id="UP001476798"/>
    </source>
</evidence>
<dbReference type="EMBL" id="JAHRIO010036304">
    <property type="protein sequence ID" value="MEQ2170189.1"/>
    <property type="molecule type" value="Genomic_DNA"/>
</dbReference>
<dbReference type="Proteomes" id="UP001476798">
    <property type="component" value="Unassembled WGS sequence"/>
</dbReference>
<name>A0ABV0NH44_9TELE</name>
<organism evidence="1 2">
    <name type="scientific">Goodea atripinnis</name>
    <dbReference type="NCBI Taxonomy" id="208336"/>
    <lineage>
        <taxon>Eukaryota</taxon>
        <taxon>Metazoa</taxon>
        <taxon>Chordata</taxon>
        <taxon>Craniata</taxon>
        <taxon>Vertebrata</taxon>
        <taxon>Euteleostomi</taxon>
        <taxon>Actinopterygii</taxon>
        <taxon>Neopterygii</taxon>
        <taxon>Teleostei</taxon>
        <taxon>Neoteleostei</taxon>
        <taxon>Acanthomorphata</taxon>
        <taxon>Ovalentaria</taxon>
        <taxon>Atherinomorphae</taxon>
        <taxon>Cyprinodontiformes</taxon>
        <taxon>Goodeidae</taxon>
        <taxon>Goodea</taxon>
    </lineage>
</organism>
<gene>
    <name evidence="1" type="ORF">GOODEAATRI_032764</name>
</gene>
<reference evidence="1 2" key="1">
    <citation type="submission" date="2021-06" db="EMBL/GenBank/DDBJ databases">
        <authorList>
            <person name="Palmer J.M."/>
        </authorList>
    </citation>
    <scope>NUCLEOTIDE SEQUENCE [LARGE SCALE GENOMIC DNA]</scope>
    <source>
        <strain evidence="1 2">GA_2019</strain>
        <tissue evidence="1">Muscle</tissue>
    </source>
</reference>
<sequence length="127" mass="14514">MNYVMSAESWNCNECWEVYFAQSFFLGTPNNCMTTLPAKWSLAEQIQKKTCWNINFNQYNHNCTFTFPRLGDDLKNKRYILLYQSPASSVLVSVLGQDTSSALRADDGQKANCMAAWLLPVHPRATM</sequence>
<proteinExistence type="predicted"/>
<keyword evidence="2" id="KW-1185">Reference proteome</keyword>
<protein>
    <submittedName>
        <fullName evidence="1">Uncharacterized protein</fullName>
    </submittedName>
</protein>
<evidence type="ECO:0000313" key="1">
    <source>
        <dbReference type="EMBL" id="MEQ2170189.1"/>
    </source>
</evidence>
<accession>A0ABV0NH44</accession>